<comment type="caution">
    <text evidence="1">The sequence shown here is derived from an EMBL/GenBank/DDBJ whole genome shotgun (WGS) entry which is preliminary data.</text>
</comment>
<dbReference type="EMBL" id="BNCQ01000062">
    <property type="protein sequence ID" value="GIM15115.1"/>
    <property type="molecule type" value="Genomic_DNA"/>
</dbReference>
<dbReference type="Proteomes" id="UP000722791">
    <property type="component" value="Unassembled WGS sequence"/>
</dbReference>
<dbReference type="Proteomes" id="UP000747110">
    <property type="component" value="Unassembled WGS sequence"/>
</dbReference>
<protein>
    <submittedName>
        <fullName evidence="1">Uncharacterized protein</fullName>
    </submittedName>
</protein>
<evidence type="ECO:0000313" key="3">
    <source>
        <dbReference type="Proteomes" id="UP000747110"/>
    </source>
</evidence>
<evidence type="ECO:0000313" key="1">
    <source>
        <dbReference type="EMBL" id="GIL89943.1"/>
    </source>
</evidence>
<gene>
    <name evidence="1" type="ORF">Vretifemale_17685</name>
    <name evidence="2" type="ORF">Vretimale_17927</name>
</gene>
<proteinExistence type="predicted"/>
<dbReference type="EMBL" id="BNCP01000053">
    <property type="protein sequence ID" value="GIL89943.1"/>
    <property type="molecule type" value="Genomic_DNA"/>
</dbReference>
<dbReference type="AlphaFoldDB" id="A0A8J4CVX8"/>
<name>A0A8J4CVX8_9CHLO</name>
<organism evidence="1 3">
    <name type="scientific">Volvox reticuliferus</name>
    <dbReference type="NCBI Taxonomy" id="1737510"/>
    <lineage>
        <taxon>Eukaryota</taxon>
        <taxon>Viridiplantae</taxon>
        <taxon>Chlorophyta</taxon>
        <taxon>core chlorophytes</taxon>
        <taxon>Chlorophyceae</taxon>
        <taxon>CS clade</taxon>
        <taxon>Chlamydomonadales</taxon>
        <taxon>Volvocaceae</taxon>
        <taxon>Volvox</taxon>
    </lineage>
</organism>
<sequence>MALFLLPTSAFRMQSSSHGVTAMPPFSASWRSFMILALVIDRATQANNGSNSAFENVPDSESERISGVPSAQRCICVCVCLGRSGTQYHSQQCLQQRSVPYTMPSAPSVGPHEAPAAQRCQRIRVTHS</sequence>
<evidence type="ECO:0000313" key="2">
    <source>
        <dbReference type="EMBL" id="GIM15115.1"/>
    </source>
</evidence>
<reference evidence="1" key="1">
    <citation type="journal article" date="2021" name="Proc. Natl. Acad. Sci. U.S.A.">
        <title>Three genomes in the algal genus Volvox reveal the fate of a haploid sex-determining region after a transition to homothallism.</title>
        <authorList>
            <person name="Yamamoto K."/>
            <person name="Hamaji T."/>
            <person name="Kawai-Toyooka H."/>
            <person name="Matsuzaki R."/>
            <person name="Takahashi F."/>
            <person name="Nishimura Y."/>
            <person name="Kawachi M."/>
            <person name="Noguchi H."/>
            <person name="Minakuchi Y."/>
            <person name="Umen J.G."/>
            <person name="Toyoda A."/>
            <person name="Nozaki H."/>
        </authorList>
    </citation>
    <scope>NUCLEOTIDE SEQUENCE</scope>
    <source>
        <strain evidence="2">NIES-3785</strain>
        <strain evidence="1">NIES-3786</strain>
    </source>
</reference>
<accession>A0A8J4CVX8</accession>
<keyword evidence="3" id="KW-1185">Reference proteome</keyword>